<evidence type="ECO:0000313" key="8">
    <source>
        <dbReference type="EMBL" id="HIV22589.1"/>
    </source>
</evidence>
<keyword evidence="3 6" id="KW-0812">Transmembrane</keyword>
<dbReference type="InterPro" id="IPR052159">
    <property type="entry name" value="Competence_DNA_uptake"/>
</dbReference>
<evidence type="ECO:0000256" key="6">
    <source>
        <dbReference type="SAM" id="Phobius"/>
    </source>
</evidence>
<reference evidence="8" key="1">
    <citation type="submission" date="2020-10" db="EMBL/GenBank/DDBJ databases">
        <authorList>
            <person name="Gilroy R."/>
        </authorList>
    </citation>
    <scope>NUCLEOTIDE SEQUENCE</scope>
    <source>
        <strain evidence="8">ChiBcec6-7307</strain>
    </source>
</reference>
<dbReference type="NCBIfam" id="TIGR00360">
    <property type="entry name" value="ComEC_N-term"/>
    <property type="match status" value="1"/>
</dbReference>
<feature type="transmembrane region" description="Helical" evidence="6">
    <location>
        <begin position="143"/>
        <end position="162"/>
    </location>
</feature>
<feature type="transmembrane region" description="Helical" evidence="6">
    <location>
        <begin position="294"/>
        <end position="314"/>
    </location>
</feature>
<feature type="transmembrane region" description="Helical" evidence="6">
    <location>
        <begin position="192"/>
        <end position="209"/>
    </location>
</feature>
<sequence length="674" mass="72773">MIVYLKEGQTASVGSRILLEGELSLPGRAGNPGQFDAASYYLPRKILLILQDGVIEKQLEEGKNFTGFLAAIREKLQDSYWQVLGEEQAGTISAITLGDRSGLPEEIKTIYQEGGIAHVLAISSLHITLLGRGLYRLLRKSRLSFLTSGILSLALIFSFCQMTGMSVSAQRACLMFGLWVGSQILGRTNDGLTSLSLAAILVLLASPDYRKDGSFLLSFGCVLSLQLLVPVLKRLFPLRGKLGDSLCSSAAVTIGTLPVVMYFFYQFTPYSVLVNLAVIPCMSLLMVSGLLGSLLGCISIPLGTLAAAPCHYLLELFELLCRLERKLPGAVMVTGRPKAVQIGLFYLLLALLWLLVMKGGAGVKGKKGRKKKRPGTFRAAGIGVLAGAFCLMFFRQEPRLRIVYLDVGQGDCALVQAGNFSCLIDGGSSSLKGVWQYRMEGALKYYGVSDLDAVFLSHGDADHINGVREMLEEYETDFLGKRAVGITVRRLFLPDLEGEQEQLEQIADLAGRHSIPVDTISRGQILSGGSVKLTCLHPGKKSGSGDANEDSMVLMLECAGIRALFTGDLEGEGEKELLKEQGEALLEADLLKVGHHGSKNGTSAEFLEKVKPEAAVISCGENNRYGHPSPQVLERLDAAGAHVYRTDRAGAVILEVKGKKALIKSYGSSVMTEI</sequence>
<organism evidence="8 9">
    <name type="scientific">Candidatus Merdiplasma excrementigallinarum</name>
    <dbReference type="NCBI Taxonomy" id="2840864"/>
    <lineage>
        <taxon>Bacteria</taxon>
        <taxon>Bacillati</taxon>
        <taxon>Bacillota</taxon>
        <taxon>Clostridia</taxon>
        <taxon>Lachnospirales</taxon>
        <taxon>Lachnospiraceae</taxon>
        <taxon>Lachnospiraceae incertae sedis</taxon>
        <taxon>Candidatus Merdiplasma</taxon>
    </lineage>
</organism>
<dbReference type="SMART" id="SM00849">
    <property type="entry name" value="Lactamase_B"/>
    <property type="match status" value="1"/>
</dbReference>
<dbReference type="Gene3D" id="3.60.15.10">
    <property type="entry name" value="Ribonuclease Z/Hydroxyacylglutathione hydrolase-like"/>
    <property type="match status" value="1"/>
</dbReference>
<reference evidence="8" key="2">
    <citation type="journal article" date="2021" name="PeerJ">
        <title>Extensive microbial diversity within the chicken gut microbiome revealed by metagenomics and culture.</title>
        <authorList>
            <person name="Gilroy R."/>
            <person name="Ravi A."/>
            <person name="Getino M."/>
            <person name="Pursley I."/>
            <person name="Horton D.L."/>
            <person name="Alikhan N.F."/>
            <person name="Baker D."/>
            <person name="Gharbi K."/>
            <person name="Hall N."/>
            <person name="Watson M."/>
            <person name="Adriaenssens E.M."/>
            <person name="Foster-Nyarko E."/>
            <person name="Jarju S."/>
            <person name="Secka A."/>
            <person name="Antonio M."/>
            <person name="Oren A."/>
            <person name="Chaudhuri R.R."/>
            <person name="La Ragione R."/>
            <person name="Hildebrand F."/>
            <person name="Pallen M.J."/>
        </authorList>
    </citation>
    <scope>NUCLEOTIDE SEQUENCE</scope>
    <source>
        <strain evidence="8">ChiBcec6-7307</strain>
    </source>
</reference>
<comment type="subcellular location">
    <subcellularLocation>
        <location evidence="1">Cell membrane</location>
        <topology evidence="1">Multi-pass membrane protein</topology>
    </subcellularLocation>
</comment>
<evidence type="ECO:0000256" key="2">
    <source>
        <dbReference type="ARBA" id="ARBA00022475"/>
    </source>
</evidence>
<dbReference type="InterPro" id="IPR004797">
    <property type="entry name" value="Competence_ComEC/Rec2"/>
</dbReference>
<dbReference type="PANTHER" id="PTHR30619:SF1">
    <property type="entry name" value="RECOMBINATION PROTEIN 2"/>
    <property type="match status" value="1"/>
</dbReference>
<dbReference type="InterPro" id="IPR004477">
    <property type="entry name" value="ComEC_N"/>
</dbReference>
<dbReference type="NCBIfam" id="TIGR00361">
    <property type="entry name" value="ComEC_Rec2"/>
    <property type="match status" value="1"/>
</dbReference>
<dbReference type="Proteomes" id="UP000886889">
    <property type="component" value="Unassembled WGS sequence"/>
</dbReference>
<protein>
    <submittedName>
        <fullName evidence="8">DNA internalization-related competence protein ComEC/Rec2</fullName>
    </submittedName>
</protein>
<dbReference type="EMBL" id="DVOS01000017">
    <property type="protein sequence ID" value="HIV22589.1"/>
    <property type="molecule type" value="Genomic_DNA"/>
</dbReference>
<comment type="caution">
    <text evidence="8">The sequence shown here is derived from an EMBL/GenBank/DDBJ whole genome shotgun (WGS) entry which is preliminary data.</text>
</comment>
<evidence type="ECO:0000256" key="5">
    <source>
        <dbReference type="ARBA" id="ARBA00023136"/>
    </source>
</evidence>
<feature type="domain" description="Metallo-beta-lactamase" evidence="7">
    <location>
        <begin position="409"/>
        <end position="621"/>
    </location>
</feature>
<evidence type="ECO:0000313" key="9">
    <source>
        <dbReference type="Proteomes" id="UP000886889"/>
    </source>
</evidence>
<dbReference type="AlphaFoldDB" id="A0A9D1NXE2"/>
<keyword evidence="2" id="KW-1003">Cell membrane</keyword>
<keyword evidence="5 6" id="KW-0472">Membrane</keyword>
<evidence type="ECO:0000256" key="1">
    <source>
        <dbReference type="ARBA" id="ARBA00004651"/>
    </source>
</evidence>
<accession>A0A9D1NXE2</accession>
<keyword evidence="4 6" id="KW-1133">Transmembrane helix</keyword>
<dbReference type="CDD" id="cd07731">
    <property type="entry name" value="ComA-like_MBL-fold"/>
    <property type="match status" value="1"/>
</dbReference>
<proteinExistence type="predicted"/>
<evidence type="ECO:0000256" key="3">
    <source>
        <dbReference type="ARBA" id="ARBA00022692"/>
    </source>
</evidence>
<dbReference type="GO" id="GO:0005886">
    <property type="term" value="C:plasma membrane"/>
    <property type="evidence" value="ECO:0007669"/>
    <property type="project" value="UniProtKB-SubCell"/>
</dbReference>
<evidence type="ECO:0000256" key="4">
    <source>
        <dbReference type="ARBA" id="ARBA00022989"/>
    </source>
</evidence>
<dbReference type="GO" id="GO:0030420">
    <property type="term" value="P:establishment of competence for transformation"/>
    <property type="evidence" value="ECO:0007669"/>
    <property type="project" value="InterPro"/>
</dbReference>
<gene>
    <name evidence="8" type="ORF">IAC80_01485</name>
</gene>
<dbReference type="InterPro" id="IPR036866">
    <property type="entry name" value="RibonucZ/Hydroxyglut_hydro"/>
</dbReference>
<feature type="transmembrane region" description="Helical" evidence="6">
    <location>
        <begin position="377"/>
        <end position="394"/>
    </location>
</feature>
<feature type="transmembrane region" description="Helical" evidence="6">
    <location>
        <begin position="215"/>
        <end position="233"/>
    </location>
</feature>
<dbReference type="Pfam" id="PF12706">
    <property type="entry name" value="Lactamase_B_2"/>
    <property type="match status" value="1"/>
</dbReference>
<dbReference type="InterPro" id="IPR001279">
    <property type="entry name" value="Metallo-B-lactamas"/>
</dbReference>
<dbReference type="Pfam" id="PF03772">
    <property type="entry name" value="Competence"/>
    <property type="match status" value="1"/>
</dbReference>
<evidence type="ECO:0000259" key="7">
    <source>
        <dbReference type="SMART" id="SM00849"/>
    </source>
</evidence>
<dbReference type="SUPFAM" id="SSF56281">
    <property type="entry name" value="Metallo-hydrolase/oxidoreductase"/>
    <property type="match status" value="1"/>
</dbReference>
<name>A0A9D1NXE2_9FIRM</name>
<dbReference type="PANTHER" id="PTHR30619">
    <property type="entry name" value="DNA INTERNALIZATION/COMPETENCE PROTEIN COMEC/REC2"/>
    <property type="match status" value="1"/>
</dbReference>
<feature type="transmembrane region" description="Helical" evidence="6">
    <location>
        <begin position="339"/>
        <end position="356"/>
    </location>
</feature>
<dbReference type="InterPro" id="IPR035681">
    <property type="entry name" value="ComA-like_MBL"/>
</dbReference>
<feature type="transmembrane region" description="Helical" evidence="6">
    <location>
        <begin position="245"/>
        <end position="264"/>
    </location>
</feature>